<keyword evidence="2" id="KW-1185">Reference proteome</keyword>
<dbReference type="EMBL" id="JAHLQF010000007">
    <property type="protein sequence ID" value="MBU5486528.1"/>
    <property type="molecule type" value="Genomic_DNA"/>
</dbReference>
<comment type="caution">
    <text evidence="1">The sequence shown here is derived from an EMBL/GenBank/DDBJ whole genome shotgun (WGS) entry which is preliminary data.</text>
</comment>
<evidence type="ECO:0000313" key="1">
    <source>
        <dbReference type="EMBL" id="MBU5486528.1"/>
    </source>
</evidence>
<proteinExistence type="predicted"/>
<evidence type="ECO:0000313" key="2">
    <source>
        <dbReference type="Proteomes" id="UP000726170"/>
    </source>
</evidence>
<dbReference type="RefSeq" id="WP_216441132.1">
    <property type="nucleotide sequence ID" value="NZ_JAHLQF010000007.1"/>
</dbReference>
<gene>
    <name evidence="1" type="ORF">KQI86_19735</name>
</gene>
<sequence length="126" mass="14178">MSKDFICNGCNDKCVINMQWDDEDTFEISGNKCNDGIYYANEERKNNKDIFTTLVRIKGADCNVVPVKSSKTIDKKLWIDCSKALSMLYVGAPVKIGDIVCHNLLNTGVDILCTRNIDKAISYDKE</sequence>
<accession>A0ABS6EMS1</accession>
<dbReference type="PANTHER" id="PTHR39450">
    <property type="entry name" value="MOLYBDOPTERIN OXIDOREDUCTASE, 4FE-4S CLUSTER-BINDING SUBUNIT"/>
    <property type="match status" value="1"/>
</dbReference>
<name>A0ABS6EMS1_9CLOT</name>
<reference evidence="1 2" key="1">
    <citation type="submission" date="2021-06" db="EMBL/GenBank/DDBJ databases">
        <authorList>
            <person name="Sun Q."/>
            <person name="Li D."/>
        </authorList>
    </citation>
    <scope>NUCLEOTIDE SEQUENCE [LARGE SCALE GENOMIC DNA]</scope>
    <source>
        <strain evidence="1 2">MSJ-11</strain>
    </source>
</reference>
<dbReference type="Pfam" id="PF07892">
    <property type="entry name" value="DUF1667"/>
    <property type="match status" value="1"/>
</dbReference>
<dbReference type="InterPro" id="IPR012460">
    <property type="entry name" value="DUF1667"/>
</dbReference>
<protein>
    <submittedName>
        <fullName evidence="1">DUF1667 domain-containing protein</fullName>
    </submittedName>
</protein>
<organism evidence="1 2">
    <name type="scientific">Clostridium mobile</name>
    <dbReference type="NCBI Taxonomy" id="2841512"/>
    <lineage>
        <taxon>Bacteria</taxon>
        <taxon>Bacillati</taxon>
        <taxon>Bacillota</taxon>
        <taxon>Clostridia</taxon>
        <taxon>Eubacteriales</taxon>
        <taxon>Clostridiaceae</taxon>
        <taxon>Clostridium</taxon>
    </lineage>
</organism>
<dbReference type="Proteomes" id="UP000726170">
    <property type="component" value="Unassembled WGS sequence"/>
</dbReference>
<dbReference type="PANTHER" id="PTHR39450:SF1">
    <property type="entry name" value="DUF1667 DOMAIN-CONTAINING PROTEIN"/>
    <property type="match status" value="1"/>
</dbReference>